<sequence>MASVGLKTALQALVVDDVLSGSCYSSYSGKPLRNGFFSGSGSNFEVPGTSLCRLAAVSSSCNSQPLDVQGPSNDAAVGGDGLKVLEISMMSDQGEVKSMLVEFLQARGVNGSLATRAVNKATRLTAHLLSLLRMVYRIRYLTGRELTASEIRSSLSPFLEKLGAEQDKVGLVDVFISFPDAPSVKTKNLDSYYFGDSFTSPVLGEVKFRSFPQLQAHMVYGKLPLSLVYLLELGFPPDDVANVVSQFPSIASHSVEGRVKPIIDFLLGLGIHVTDIPKIILRRPQLFGCSLEENIKPTVALLKELGVDSEGWVKILSQFPHILTYSLGKVQQVVSFLSEIGLSPKESGKALTRFPQIIGYSINAKLKPFADYFHSIGVKDLKTLVSRSPQLMGLSLELNIKPTVLFFSENGYTSEELSTIILRFPQLLGLSTEGNLRPKWDYFLQMDRPNSELVDFPQYFGYSLEKRIKPRYEALEMRGIKWSLNRTLSLTGPQFLKHMEKETELTGLVQNLDLRESDGYQ</sequence>
<evidence type="ECO:0000256" key="2">
    <source>
        <dbReference type="ARBA" id="ARBA00022472"/>
    </source>
</evidence>
<dbReference type="AlphaFoldDB" id="A0A8T0H9F1"/>
<accession>A0A8T0H9F1</accession>
<organism evidence="4 5">
    <name type="scientific">Ceratodon purpureus</name>
    <name type="common">Fire moss</name>
    <name type="synonym">Dicranum purpureum</name>
    <dbReference type="NCBI Taxonomy" id="3225"/>
    <lineage>
        <taxon>Eukaryota</taxon>
        <taxon>Viridiplantae</taxon>
        <taxon>Streptophyta</taxon>
        <taxon>Embryophyta</taxon>
        <taxon>Bryophyta</taxon>
        <taxon>Bryophytina</taxon>
        <taxon>Bryopsida</taxon>
        <taxon>Dicranidae</taxon>
        <taxon>Pseudoditrichales</taxon>
        <taxon>Ditrichaceae</taxon>
        <taxon>Ceratodon</taxon>
    </lineage>
</organism>
<reference evidence="4" key="1">
    <citation type="submission" date="2020-06" db="EMBL/GenBank/DDBJ databases">
        <title>WGS assembly of Ceratodon purpureus strain R40.</title>
        <authorList>
            <person name="Carey S.B."/>
            <person name="Jenkins J."/>
            <person name="Shu S."/>
            <person name="Lovell J.T."/>
            <person name="Sreedasyam A."/>
            <person name="Maumus F."/>
            <person name="Tiley G.P."/>
            <person name="Fernandez-Pozo N."/>
            <person name="Barry K."/>
            <person name="Chen C."/>
            <person name="Wang M."/>
            <person name="Lipzen A."/>
            <person name="Daum C."/>
            <person name="Saski C.A."/>
            <person name="Payton A.C."/>
            <person name="Mcbreen J.C."/>
            <person name="Conrad R.E."/>
            <person name="Kollar L.M."/>
            <person name="Olsson S."/>
            <person name="Huttunen S."/>
            <person name="Landis J.B."/>
            <person name="Wickett N.J."/>
            <person name="Johnson M.G."/>
            <person name="Rensing S.A."/>
            <person name="Grimwood J."/>
            <person name="Schmutz J."/>
            <person name="Mcdaniel S.F."/>
        </authorList>
    </citation>
    <scope>NUCLEOTIDE SEQUENCE</scope>
    <source>
        <strain evidence="4">R40</strain>
    </source>
</reference>
<dbReference type="Gene3D" id="1.25.70.10">
    <property type="entry name" value="Transcription termination factor 3, mitochondrial"/>
    <property type="match status" value="1"/>
</dbReference>
<evidence type="ECO:0000313" key="5">
    <source>
        <dbReference type="Proteomes" id="UP000822688"/>
    </source>
</evidence>
<dbReference type="Proteomes" id="UP000822688">
    <property type="component" value="Chromosome 7"/>
</dbReference>
<evidence type="ECO:0000256" key="3">
    <source>
        <dbReference type="ARBA" id="ARBA00022946"/>
    </source>
</evidence>
<dbReference type="Pfam" id="PF02536">
    <property type="entry name" value="mTERF"/>
    <property type="match status" value="1"/>
</dbReference>
<proteinExistence type="inferred from homology"/>
<keyword evidence="3" id="KW-0809">Transit peptide</keyword>
<evidence type="ECO:0000313" key="4">
    <source>
        <dbReference type="EMBL" id="KAG0566928.1"/>
    </source>
</evidence>
<protein>
    <submittedName>
        <fullName evidence="4">Uncharacterized protein</fullName>
    </submittedName>
</protein>
<keyword evidence="2" id="KW-0805">Transcription regulation</keyword>
<dbReference type="EMBL" id="CM026428">
    <property type="protein sequence ID" value="KAG0566928.1"/>
    <property type="molecule type" value="Genomic_DNA"/>
</dbReference>
<dbReference type="PANTHER" id="PTHR13068:SF9">
    <property type="entry name" value="TRANSCRIPTION TERMINATION FACTOR MTERF5, CHLOROPLASTIC"/>
    <property type="match status" value="1"/>
</dbReference>
<comment type="caution">
    <text evidence="4">The sequence shown here is derived from an EMBL/GenBank/DDBJ whole genome shotgun (WGS) entry which is preliminary data.</text>
</comment>
<gene>
    <name evidence="4" type="ORF">KC19_7G097500</name>
</gene>
<dbReference type="InterPro" id="IPR003690">
    <property type="entry name" value="MTERF"/>
</dbReference>
<dbReference type="GO" id="GO:0006353">
    <property type="term" value="P:DNA-templated transcription termination"/>
    <property type="evidence" value="ECO:0007669"/>
    <property type="project" value="UniProtKB-KW"/>
</dbReference>
<dbReference type="PANTHER" id="PTHR13068">
    <property type="entry name" value="CGI-12 PROTEIN-RELATED"/>
    <property type="match status" value="1"/>
</dbReference>
<keyword evidence="2" id="KW-0806">Transcription termination</keyword>
<name>A0A8T0H9F1_CERPU</name>
<dbReference type="GO" id="GO:0003676">
    <property type="term" value="F:nucleic acid binding"/>
    <property type="evidence" value="ECO:0007669"/>
    <property type="project" value="InterPro"/>
</dbReference>
<keyword evidence="2" id="KW-0804">Transcription</keyword>
<dbReference type="SMART" id="SM00733">
    <property type="entry name" value="Mterf"/>
    <property type="match status" value="7"/>
</dbReference>
<evidence type="ECO:0000256" key="1">
    <source>
        <dbReference type="ARBA" id="ARBA00007692"/>
    </source>
</evidence>
<keyword evidence="5" id="KW-1185">Reference proteome</keyword>
<comment type="similarity">
    <text evidence="1">Belongs to the mTERF family.</text>
</comment>
<dbReference type="InterPro" id="IPR038538">
    <property type="entry name" value="MTERF_sf"/>
</dbReference>